<dbReference type="Proteomes" id="UP000366872">
    <property type="component" value="Unassembled WGS sequence"/>
</dbReference>
<dbReference type="EMBL" id="CAAHFG010000001">
    <property type="protein sequence ID" value="VGO14452.1"/>
    <property type="molecule type" value="Genomic_DNA"/>
</dbReference>
<dbReference type="PANTHER" id="PTHR32347:SF23">
    <property type="entry name" value="BLL5650 PROTEIN"/>
    <property type="match status" value="1"/>
</dbReference>
<dbReference type="AlphaFoldDB" id="A0A6C2U368"/>
<keyword evidence="3" id="KW-1133">Transmembrane helix</keyword>
<evidence type="ECO:0000256" key="3">
    <source>
        <dbReference type="SAM" id="Phobius"/>
    </source>
</evidence>
<evidence type="ECO:0000256" key="1">
    <source>
        <dbReference type="ARBA" id="ARBA00004196"/>
    </source>
</evidence>
<comment type="subcellular location">
    <subcellularLocation>
        <location evidence="1">Cell envelope</location>
    </subcellularLocation>
</comment>
<dbReference type="GO" id="GO:0030313">
    <property type="term" value="C:cell envelope"/>
    <property type="evidence" value="ECO:0007669"/>
    <property type="project" value="UniProtKB-SubCell"/>
</dbReference>
<gene>
    <name evidence="4" type="ORF">PDESU_03014</name>
</gene>
<dbReference type="RefSeq" id="WP_136079933.1">
    <property type="nucleotide sequence ID" value="NZ_CAAHFG010000001.1"/>
</dbReference>
<evidence type="ECO:0000313" key="4">
    <source>
        <dbReference type="EMBL" id="VGO14452.1"/>
    </source>
</evidence>
<accession>A0A6C2U368</accession>
<keyword evidence="3" id="KW-0472">Membrane</keyword>
<sequence length="338" mass="37928">MTNRNFQRPALRHRRRHLVKQLFSSWPWVIWLSAAVAVLLLLPGGLHRIRFHGVAERTYEYVSPIEDGRLKTLLVGMGEAVHAGQLLGELDNVALATELLMDQASLMKTSDKVHAIRCDVENLKLDEAKTAAELQALESRWTRTQDLLSKNLLLEQDAEDLRPQIEATRKVLGHYPDLIAQLEKRLAAAQSHVEQFNSEELKQLQAAQCRLEANTAGVVAEVLHQPGDVVETGDPILRISNVSTSRIIAFVPEERRGDIMEGEKCRVIASASREVHMGTVQTVTADIRKLPVFTGFGDQILRGRRIVIQLDEGDELVPGERVVVVPDISIMEQWMGKR</sequence>
<reference evidence="4 5" key="1">
    <citation type="submission" date="2019-04" db="EMBL/GenBank/DDBJ databases">
        <authorList>
            <person name="Van Vliet M D."/>
        </authorList>
    </citation>
    <scope>NUCLEOTIDE SEQUENCE [LARGE SCALE GENOMIC DNA]</scope>
    <source>
        <strain evidence="4 5">F1</strain>
    </source>
</reference>
<evidence type="ECO:0000313" key="5">
    <source>
        <dbReference type="Proteomes" id="UP000366872"/>
    </source>
</evidence>
<organism evidence="4 5">
    <name type="scientific">Pontiella desulfatans</name>
    <dbReference type="NCBI Taxonomy" id="2750659"/>
    <lineage>
        <taxon>Bacteria</taxon>
        <taxon>Pseudomonadati</taxon>
        <taxon>Kiritimatiellota</taxon>
        <taxon>Kiritimatiellia</taxon>
        <taxon>Kiritimatiellales</taxon>
        <taxon>Pontiellaceae</taxon>
        <taxon>Pontiella</taxon>
    </lineage>
</organism>
<proteinExistence type="predicted"/>
<dbReference type="PANTHER" id="PTHR32347">
    <property type="entry name" value="EFFLUX SYSTEM COMPONENT YKNX-RELATED"/>
    <property type="match status" value="1"/>
</dbReference>
<keyword evidence="5" id="KW-1185">Reference proteome</keyword>
<dbReference type="Gene3D" id="2.40.50.100">
    <property type="match status" value="1"/>
</dbReference>
<protein>
    <submittedName>
        <fullName evidence="4">Uncharacterized protein</fullName>
    </submittedName>
</protein>
<keyword evidence="3" id="KW-0812">Transmembrane</keyword>
<evidence type="ECO:0000256" key="2">
    <source>
        <dbReference type="ARBA" id="ARBA00023054"/>
    </source>
</evidence>
<dbReference type="Gene3D" id="2.40.30.170">
    <property type="match status" value="1"/>
</dbReference>
<dbReference type="Gene3D" id="1.10.287.470">
    <property type="entry name" value="Helix hairpin bin"/>
    <property type="match status" value="1"/>
</dbReference>
<keyword evidence="2" id="KW-0175">Coiled coil</keyword>
<feature type="transmembrane region" description="Helical" evidence="3">
    <location>
        <begin position="21"/>
        <end position="42"/>
    </location>
</feature>
<dbReference type="InterPro" id="IPR050465">
    <property type="entry name" value="UPF0194_transport"/>
</dbReference>
<name>A0A6C2U368_PONDE</name>